<reference evidence="2" key="1">
    <citation type="submission" date="2020-06" db="EMBL/GenBank/DDBJ databases">
        <authorList>
            <person name="Li T."/>
            <person name="Hu X."/>
            <person name="Zhang T."/>
            <person name="Song X."/>
            <person name="Zhang H."/>
            <person name="Dai N."/>
            <person name="Sheng W."/>
            <person name="Hou X."/>
            <person name="Wei L."/>
        </authorList>
    </citation>
    <scope>NUCLEOTIDE SEQUENCE</scope>
    <source>
        <strain evidence="2">G02</strain>
        <tissue evidence="2">Leaf</tissue>
    </source>
</reference>
<proteinExistence type="predicted"/>
<organism evidence="2">
    <name type="scientific">Sesamum radiatum</name>
    <name type="common">Black benniseed</name>
    <dbReference type="NCBI Taxonomy" id="300843"/>
    <lineage>
        <taxon>Eukaryota</taxon>
        <taxon>Viridiplantae</taxon>
        <taxon>Streptophyta</taxon>
        <taxon>Embryophyta</taxon>
        <taxon>Tracheophyta</taxon>
        <taxon>Spermatophyta</taxon>
        <taxon>Magnoliopsida</taxon>
        <taxon>eudicotyledons</taxon>
        <taxon>Gunneridae</taxon>
        <taxon>Pentapetalae</taxon>
        <taxon>asterids</taxon>
        <taxon>lamiids</taxon>
        <taxon>Lamiales</taxon>
        <taxon>Pedaliaceae</taxon>
        <taxon>Sesamum</taxon>
    </lineage>
</organism>
<comment type="caution">
    <text evidence="2">The sequence shown here is derived from an EMBL/GenBank/DDBJ whole genome shotgun (WGS) entry which is preliminary data.</text>
</comment>
<gene>
    <name evidence="2" type="ORF">Sradi_4269500</name>
</gene>
<feature type="region of interest" description="Disordered" evidence="1">
    <location>
        <begin position="66"/>
        <end position="87"/>
    </location>
</feature>
<accession>A0AAW2P862</accession>
<sequence>MLPRSDAPVWMDAREDEAVSWPPGSTTRHPSTDDDDEFIINSSASASLSSFRSMLEPDSFINNAITTPTPLPTPSITLNSPPFSLIP</sequence>
<dbReference type="EMBL" id="JACGWJ010000018">
    <property type="protein sequence ID" value="KAL0351203.1"/>
    <property type="molecule type" value="Genomic_DNA"/>
</dbReference>
<evidence type="ECO:0000313" key="2">
    <source>
        <dbReference type="EMBL" id="KAL0351203.1"/>
    </source>
</evidence>
<evidence type="ECO:0000256" key="1">
    <source>
        <dbReference type="SAM" id="MobiDB-lite"/>
    </source>
</evidence>
<dbReference type="AlphaFoldDB" id="A0AAW2P862"/>
<feature type="compositionally biased region" description="Low complexity" evidence="1">
    <location>
        <begin position="74"/>
        <end position="87"/>
    </location>
</feature>
<reference evidence="2" key="2">
    <citation type="journal article" date="2024" name="Plant">
        <title>Genomic evolution and insights into agronomic trait innovations of Sesamum species.</title>
        <authorList>
            <person name="Miao H."/>
            <person name="Wang L."/>
            <person name="Qu L."/>
            <person name="Liu H."/>
            <person name="Sun Y."/>
            <person name="Le M."/>
            <person name="Wang Q."/>
            <person name="Wei S."/>
            <person name="Zheng Y."/>
            <person name="Lin W."/>
            <person name="Duan Y."/>
            <person name="Cao H."/>
            <person name="Xiong S."/>
            <person name="Wang X."/>
            <person name="Wei L."/>
            <person name="Li C."/>
            <person name="Ma Q."/>
            <person name="Ju M."/>
            <person name="Zhao R."/>
            <person name="Li G."/>
            <person name="Mu C."/>
            <person name="Tian Q."/>
            <person name="Mei H."/>
            <person name="Zhang T."/>
            <person name="Gao T."/>
            <person name="Zhang H."/>
        </authorList>
    </citation>
    <scope>NUCLEOTIDE SEQUENCE</scope>
    <source>
        <strain evidence="2">G02</strain>
    </source>
</reference>
<protein>
    <submittedName>
        <fullName evidence="2">Uncharacterized protein</fullName>
    </submittedName>
</protein>
<name>A0AAW2P862_SESRA</name>
<feature type="region of interest" description="Disordered" evidence="1">
    <location>
        <begin position="1"/>
        <end position="37"/>
    </location>
</feature>